<evidence type="ECO:0000313" key="2">
    <source>
        <dbReference type="EMBL" id="TWJ32960.1"/>
    </source>
</evidence>
<accession>A0A562WS14</accession>
<dbReference type="EMBL" id="VLLN01000002">
    <property type="protein sequence ID" value="TWJ32960.1"/>
    <property type="molecule type" value="Genomic_DNA"/>
</dbReference>
<reference evidence="2 3" key="1">
    <citation type="submission" date="2019-07" db="EMBL/GenBank/DDBJ databases">
        <title>Genomic Encyclopedia of Archaeal and Bacterial Type Strains, Phase II (KMG-II): from individual species to whole genera.</title>
        <authorList>
            <person name="Goeker M."/>
        </authorList>
    </citation>
    <scope>NUCLEOTIDE SEQUENCE [LARGE SCALE GENOMIC DNA]</scope>
    <source>
        <strain evidence="2 3">ATCC BAA-1139</strain>
    </source>
</reference>
<dbReference type="Proteomes" id="UP000319449">
    <property type="component" value="Unassembled WGS sequence"/>
</dbReference>
<evidence type="ECO:0000256" key="1">
    <source>
        <dbReference type="SAM" id="SignalP"/>
    </source>
</evidence>
<evidence type="ECO:0000313" key="3">
    <source>
        <dbReference type="Proteomes" id="UP000319449"/>
    </source>
</evidence>
<gene>
    <name evidence="2" type="ORF">JN12_00371</name>
</gene>
<name>A0A562WS14_9BACT</name>
<keyword evidence="3" id="KW-1185">Reference proteome</keyword>
<feature type="chain" id="PRO_5021738635" description="Lipoprotein" evidence="1">
    <location>
        <begin position="20"/>
        <end position="170"/>
    </location>
</feature>
<proteinExistence type="predicted"/>
<protein>
    <recommendedName>
        <fullName evidence="4">Lipoprotein</fullName>
    </recommendedName>
</protein>
<evidence type="ECO:0008006" key="4">
    <source>
        <dbReference type="Google" id="ProtNLM"/>
    </source>
</evidence>
<dbReference type="PROSITE" id="PS51257">
    <property type="entry name" value="PROKAR_LIPOPROTEIN"/>
    <property type="match status" value="1"/>
</dbReference>
<sequence length="170" mass="18585">MRNFFLLTLMIATFLSVIACSKNDTKNTDEYPAENQVDKSNAKGITGSGIADALKDKTLAGYESTTIGTAFDSYKYFTKKEWKETSAQNGKIYIDFIGWVGTNALDAVSIKDGVSARGIDVKFVINPDGSFFVGMVSKIDAKTDGTFYSYPLEDSAGLLTKIYANKEIAF</sequence>
<comment type="caution">
    <text evidence="2">The sequence shown here is derived from an EMBL/GenBank/DDBJ whole genome shotgun (WGS) entry which is preliminary data.</text>
</comment>
<organism evidence="2 3">
    <name type="scientific">Geobacter argillaceus</name>
    <dbReference type="NCBI Taxonomy" id="345631"/>
    <lineage>
        <taxon>Bacteria</taxon>
        <taxon>Pseudomonadati</taxon>
        <taxon>Thermodesulfobacteriota</taxon>
        <taxon>Desulfuromonadia</taxon>
        <taxon>Geobacterales</taxon>
        <taxon>Geobacteraceae</taxon>
        <taxon>Geobacter</taxon>
    </lineage>
</organism>
<dbReference type="AlphaFoldDB" id="A0A562WS14"/>
<feature type="signal peptide" evidence="1">
    <location>
        <begin position="1"/>
        <end position="19"/>
    </location>
</feature>
<keyword evidence="1" id="KW-0732">Signal</keyword>